<gene>
    <name evidence="3" type="ordered locus">S70_16145</name>
</gene>
<feature type="transmembrane region" description="Helical" evidence="1">
    <location>
        <begin position="143"/>
        <end position="163"/>
    </location>
</feature>
<feature type="domain" description="DUF418" evidence="2">
    <location>
        <begin position="222"/>
        <end position="379"/>
    </location>
</feature>
<evidence type="ECO:0000313" key="4">
    <source>
        <dbReference type="Proteomes" id="UP000005012"/>
    </source>
</evidence>
<dbReference type="InterPro" id="IPR052529">
    <property type="entry name" value="Bact_Transport_Assoc"/>
</dbReference>
<accession>A0A140NMP6</accession>
<feature type="transmembrane region" description="Helical" evidence="1">
    <location>
        <begin position="21"/>
        <end position="38"/>
    </location>
</feature>
<reference evidence="3 4" key="1">
    <citation type="journal article" date="2012" name="J. Bacteriol.">
        <title>Complete Genome Sequence of Providencia stuartii Clinical Isolate MRSN 2154.</title>
        <authorList>
            <person name="Clifford R.J."/>
            <person name="Hang J."/>
            <person name="Riley M.C."/>
            <person name="Onmus-Leone F."/>
            <person name="Kuschner R.A."/>
            <person name="Lesho E.P."/>
            <person name="Waterman P.E."/>
        </authorList>
    </citation>
    <scope>NUCLEOTIDE SEQUENCE [LARGE SCALE GENOMIC DNA]</scope>
    <source>
        <strain evidence="3 4">MRSN 2154</strain>
    </source>
</reference>
<dbReference type="PATRIC" id="fig|1157951.4.peg.3245"/>
<feature type="transmembrane region" description="Helical" evidence="1">
    <location>
        <begin position="58"/>
        <end position="86"/>
    </location>
</feature>
<keyword evidence="1" id="KW-1133">Transmembrane helix</keyword>
<evidence type="ECO:0000313" key="3">
    <source>
        <dbReference type="EMBL" id="AFH95044.1"/>
    </source>
</evidence>
<dbReference type="PANTHER" id="PTHR30590">
    <property type="entry name" value="INNER MEMBRANE PROTEIN"/>
    <property type="match status" value="1"/>
</dbReference>
<dbReference type="PANTHER" id="PTHR30590:SF2">
    <property type="entry name" value="INNER MEMBRANE PROTEIN"/>
    <property type="match status" value="1"/>
</dbReference>
<dbReference type="AlphaFoldDB" id="A0A140NMP6"/>
<feature type="transmembrane region" description="Helical" evidence="1">
    <location>
        <begin position="204"/>
        <end position="223"/>
    </location>
</feature>
<dbReference type="Pfam" id="PF04235">
    <property type="entry name" value="DUF418"/>
    <property type="match status" value="1"/>
</dbReference>
<feature type="transmembrane region" description="Helical" evidence="1">
    <location>
        <begin position="286"/>
        <end position="304"/>
    </location>
</feature>
<sequence length="385" mass="43592">MTAILSHRSQEGRIDRLDATRGIAILGILLMNIFGFALPQMAYINPVYSQSISQTDMAIWVVFNLFIQGKFLTIFSILFGATLALLRRKGDRWNMSRLVILAVLGLIHGIGFWSGDILFAYAVTGCIALLIFKQYDPGNLLKIAGFVYFIGLVNLLLLGSTVGSSDFWVVSEEQALYESLGNTAGGSVSLIYRTQSMLTMVEMLFIQYGWQLLGLMIAGYVAMRSGWLSGQFSSQHYRRMAMLLIIPALLVQAVSLYMQSLSGWSYFATAIVGYVINELMSPLQSFGYIALIYGFWGTLQHSVLAKMLQCTGRMALSNYLLQTLICVTIFYYLGYFNHFSRSELLLFIVPIWAVNLLFSYFWLSFFHQGPMEWGWRRLTEKLDRI</sequence>
<dbReference type="EMBL" id="CP003488">
    <property type="protein sequence ID" value="AFH95044.1"/>
    <property type="molecule type" value="Genomic_DNA"/>
</dbReference>
<keyword evidence="1" id="KW-0472">Membrane</keyword>
<dbReference type="NCBIfam" id="NF008093">
    <property type="entry name" value="PRK10835.1"/>
    <property type="match status" value="1"/>
</dbReference>
<feature type="transmembrane region" description="Helical" evidence="1">
    <location>
        <begin position="98"/>
        <end position="131"/>
    </location>
</feature>
<proteinExistence type="predicted"/>
<reference evidence="4" key="2">
    <citation type="submission" date="2012-04" db="EMBL/GenBank/DDBJ databases">
        <title>Complete genome sequence of Providencia stuartii clinical isolate MRSN 2154.</title>
        <authorList>
            <person name="Clifford R.J."/>
            <person name="Hang J."/>
            <person name="Riley M.C."/>
            <person name="Onmus-Leone F."/>
            <person name="Kuschner R.A."/>
            <person name="Lesho E.P."/>
            <person name="Waterman P.E."/>
        </authorList>
    </citation>
    <scope>NUCLEOTIDE SEQUENCE [LARGE SCALE GENOMIC DNA]</scope>
    <source>
        <strain evidence="4">MRSN 2154</strain>
    </source>
</reference>
<keyword evidence="1" id="KW-0812">Transmembrane</keyword>
<dbReference type="InterPro" id="IPR007349">
    <property type="entry name" value="DUF418"/>
</dbReference>
<name>A0A140NMP6_PROSM</name>
<organism evidence="3 4">
    <name type="scientific">Providencia stuartii (strain MRSN 2154)</name>
    <dbReference type="NCBI Taxonomy" id="1157951"/>
    <lineage>
        <taxon>Bacteria</taxon>
        <taxon>Pseudomonadati</taxon>
        <taxon>Pseudomonadota</taxon>
        <taxon>Gammaproteobacteria</taxon>
        <taxon>Enterobacterales</taxon>
        <taxon>Morganellaceae</taxon>
        <taxon>Providencia</taxon>
    </lineage>
</organism>
<feature type="transmembrane region" description="Helical" evidence="1">
    <location>
        <begin position="345"/>
        <end position="366"/>
    </location>
</feature>
<feature type="transmembrane region" description="Helical" evidence="1">
    <location>
        <begin position="316"/>
        <end position="333"/>
    </location>
</feature>
<dbReference type="Proteomes" id="UP000005012">
    <property type="component" value="Chromosome"/>
</dbReference>
<dbReference type="KEGG" id="psi:S70_16145"/>
<evidence type="ECO:0000259" key="2">
    <source>
        <dbReference type="Pfam" id="PF04235"/>
    </source>
</evidence>
<feature type="transmembrane region" description="Helical" evidence="1">
    <location>
        <begin position="243"/>
        <end position="266"/>
    </location>
</feature>
<dbReference type="OrthoDB" id="9807744at2"/>
<dbReference type="RefSeq" id="WP_014657796.1">
    <property type="nucleotide sequence ID" value="NC_017731.1"/>
</dbReference>
<protein>
    <recommendedName>
        <fullName evidence="2">DUF418 domain-containing protein</fullName>
    </recommendedName>
</protein>
<dbReference type="HOGENOM" id="CLU_039610_2_0_6"/>
<evidence type="ECO:0000256" key="1">
    <source>
        <dbReference type="SAM" id="Phobius"/>
    </source>
</evidence>
<dbReference type="GeneID" id="93520138"/>